<organism evidence="1 2">
    <name type="scientific">Ensete ventricosum</name>
    <name type="common">Abyssinian banana</name>
    <name type="synonym">Musa ensete</name>
    <dbReference type="NCBI Taxonomy" id="4639"/>
    <lineage>
        <taxon>Eukaryota</taxon>
        <taxon>Viridiplantae</taxon>
        <taxon>Streptophyta</taxon>
        <taxon>Embryophyta</taxon>
        <taxon>Tracheophyta</taxon>
        <taxon>Spermatophyta</taxon>
        <taxon>Magnoliopsida</taxon>
        <taxon>Liliopsida</taxon>
        <taxon>Zingiberales</taxon>
        <taxon>Musaceae</taxon>
        <taxon>Ensete</taxon>
    </lineage>
</organism>
<gene>
    <name evidence="1" type="ORF">B296_00032386</name>
</gene>
<comment type="caution">
    <text evidence="1">The sequence shown here is derived from an EMBL/GenBank/DDBJ whole genome shotgun (WGS) entry which is preliminary data.</text>
</comment>
<sequence length="90" mass="10200">MSQVAAIAAVCVQSEADYRPLMTDSSSLGCGVMIQWEFAVSTSVWDGKMEPGFRRVTPFKIREVEVDVGEDYRYTYCSCVREMLDIVLFQ</sequence>
<dbReference type="Proteomes" id="UP000287651">
    <property type="component" value="Unassembled WGS sequence"/>
</dbReference>
<dbReference type="EMBL" id="AMZH03008950">
    <property type="protein sequence ID" value="RRT57902.1"/>
    <property type="molecule type" value="Genomic_DNA"/>
</dbReference>
<reference evidence="1 2" key="1">
    <citation type="journal article" date="2014" name="Agronomy (Basel)">
        <title>A Draft Genome Sequence for Ensete ventricosum, the Drought-Tolerant Tree Against Hunger.</title>
        <authorList>
            <person name="Harrison J."/>
            <person name="Moore K.A."/>
            <person name="Paszkiewicz K."/>
            <person name="Jones T."/>
            <person name="Grant M."/>
            <person name="Ambacheew D."/>
            <person name="Muzemil S."/>
            <person name="Studholme D.J."/>
        </authorList>
    </citation>
    <scope>NUCLEOTIDE SEQUENCE [LARGE SCALE GENOMIC DNA]</scope>
</reference>
<evidence type="ECO:0000313" key="1">
    <source>
        <dbReference type="EMBL" id="RRT57902.1"/>
    </source>
</evidence>
<proteinExistence type="predicted"/>
<accession>A0A426Z1Q8</accession>
<evidence type="ECO:0000313" key="2">
    <source>
        <dbReference type="Proteomes" id="UP000287651"/>
    </source>
</evidence>
<name>A0A426Z1Q8_ENSVE</name>
<protein>
    <submittedName>
        <fullName evidence="1">Uncharacterized protein</fullName>
    </submittedName>
</protein>
<dbReference type="AlphaFoldDB" id="A0A426Z1Q8"/>